<reference evidence="1" key="3">
    <citation type="submission" date="2025-08" db="UniProtKB">
        <authorList>
            <consortium name="Ensembl"/>
        </authorList>
    </citation>
    <scope>IDENTIFICATION</scope>
</reference>
<reference evidence="1" key="4">
    <citation type="submission" date="2025-09" db="UniProtKB">
        <authorList>
            <consortium name="Ensembl"/>
        </authorList>
    </citation>
    <scope>IDENTIFICATION</scope>
</reference>
<accession>H2XP65</accession>
<reference evidence="1" key="2">
    <citation type="journal article" date="2008" name="Genome Biol.">
        <title>Improved genome assembly and evidence-based global gene model set for the chordate Ciona intestinalis: new insight into intron and operon populations.</title>
        <authorList>
            <person name="Satou Y."/>
            <person name="Mineta K."/>
            <person name="Ogasawara M."/>
            <person name="Sasakura Y."/>
            <person name="Shoguchi E."/>
            <person name="Ueno K."/>
            <person name="Yamada L."/>
            <person name="Matsumoto J."/>
            <person name="Wasserscheid J."/>
            <person name="Dewar K."/>
            <person name="Wiley G.B."/>
            <person name="Macmil S.L."/>
            <person name="Roe B.A."/>
            <person name="Zeller R.W."/>
            <person name="Hastings K.E."/>
            <person name="Lemaire P."/>
            <person name="Lindquist E."/>
            <person name="Endo T."/>
            <person name="Hotta K."/>
            <person name="Inaba K."/>
        </authorList>
    </citation>
    <scope>NUCLEOTIDE SEQUENCE [LARGE SCALE GENOMIC DNA]</scope>
    <source>
        <strain evidence="1">wild type</strain>
    </source>
</reference>
<dbReference type="HOGENOM" id="CLU_3111562_0_0_1"/>
<dbReference type="AlphaFoldDB" id="H2XP65"/>
<dbReference type="InParanoid" id="H2XP65"/>
<evidence type="ECO:0000313" key="2">
    <source>
        <dbReference type="Proteomes" id="UP000008144"/>
    </source>
</evidence>
<protein>
    <submittedName>
        <fullName evidence="1">Uncharacterized protein</fullName>
    </submittedName>
</protein>
<dbReference type="EMBL" id="EAAA01001110">
    <property type="status" value="NOT_ANNOTATED_CDS"/>
    <property type="molecule type" value="Genomic_DNA"/>
</dbReference>
<organism evidence="1 2">
    <name type="scientific">Ciona intestinalis</name>
    <name type="common">Transparent sea squirt</name>
    <name type="synonym">Ascidia intestinalis</name>
    <dbReference type="NCBI Taxonomy" id="7719"/>
    <lineage>
        <taxon>Eukaryota</taxon>
        <taxon>Metazoa</taxon>
        <taxon>Chordata</taxon>
        <taxon>Tunicata</taxon>
        <taxon>Ascidiacea</taxon>
        <taxon>Phlebobranchia</taxon>
        <taxon>Cionidae</taxon>
        <taxon>Ciona</taxon>
    </lineage>
</organism>
<name>H2XP65_CIOIN</name>
<dbReference type="Proteomes" id="UP000008144">
    <property type="component" value="Chromosome 13"/>
</dbReference>
<sequence>RNTKTGSKKENICQFRSKNISLVSKIRKNVCKFESKNNFVVAKHNNWIILV</sequence>
<dbReference type="Ensembl" id="ENSCINT00000035500.1">
    <property type="protein sequence ID" value="ENSCINP00000031448.1"/>
    <property type="gene ID" value="ENSCING00000021282.1"/>
</dbReference>
<reference evidence="2" key="1">
    <citation type="journal article" date="2002" name="Science">
        <title>The draft genome of Ciona intestinalis: insights into chordate and vertebrate origins.</title>
        <authorList>
            <person name="Dehal P."/>
            <person name="Satou Y."/>
            <person name="Campbell R.K."/>
            <person name="Chapman J."/>
            <person name="Degnan B."/>
            <person name="De Tomaso A."/>
            <person name="Davidson B."/>
            <person name="Di Gregorio A."/>
            <person name="Gelpke M."/>
            <person name="Goodstein D.M."/>
            <person name="Harafuji N."/>
            <person name="Hastings K.E."/>
            <person name="Ho I."/>
            <person name="Hotta K."/>
            <person name="Huang W."/>
            <person name="Kawashima T."/>
            <person name="Lemaire P."/>
            <person name="Martinez D."/>
            <person name="Meinertzhagen I.A."/>
            <person name="Necula S."/>
            <person name="Nonaka M."/>
            <person name="Putnam N."/>
            <person name="Rash S."/>
            <person name="Saiga H."/>
            <person name="Satake M."/>
            <person name="Terry A."/>
            <person name="Yamada L."/>
            <person name="Wang H.G."/>
            <person name="Awazu S."/>
            <person name="Azumi K."/>
            <person name="Boore J."/>
            <person name="Branno M."/>
            <person name="Chin-Bow S."/>
            <person name="DeSantis R."/>
            <person name="Doyle S."/>
            <person name="Francino P."/>
            <person name="Keys D.N."/>
            <person name="Haga S."/>
            <person name="Hayashi H."/>
            <person name="Hino K."/>
            <person name="Imai K.S."/>
            <person name="Inaba K."/>
            <person name="Kano S."/>
            <person name="Kobayashi K."/>
            <person name="Kobayashi M."/>
            <person name="Lee B.I."/>
            <person name="Makabe K.W."/>
            <person name="Manohar C."/>
            <person name="Matassi G."/>
            <person name="Medina M."/>
            <person name="Mochizuki Y."/>
            <person name="Mount S."/>
            <person name="Morishita T."/>
            <person name="Miura S."/>
            <person name="Nakayama A."/>
            <person name="Nishizaka S."/>
            <person name="Nomoto H."/>
            <person name="Ohta F."/>
            <person name="Oishi K."/>
            <person name="Rigoutsos I."/>
            <person name="Sano M."/>
            <person name="Sasaki A."/>
            <person name="Sasakura Y."/>
            <person name="Shoguchi E."/>
            <person name="Shin-i T."/>
            <person name="Spagnuolo A."/>
            <person name="Stainier D."/>
            <person name="Suzuki M.M."/>
            <person name="Tassy O."/>
            <person name="Takatori N."/>
            <person name="Tokuoka M."/>
            <person name="Yagi K."/>
            <person name="Yoshizaki F."/>
            <person name="Wada S."/>
            <person name="Zhang C."/>
            <person name="Hyatt P.D."/>
            <person name="Larimer F."/>
            <person name="Detter C."/>
            <person name="Doggett N."/>
            <person name="Glavina T."/>
            <person name="Hawkins T."/>
            <person name="Richardson P."/>
            <person name="Lucas S."/>
            <person name="Kohara Y."/>
            <person name="Levine M."/>
            <person name="Satoh N."/>
            <person name="Rokhsar D.S."/>
        </authorList>
    </citation>
    <scope>NUCLEOTIDE SEQUENCE [LARGE SCALE GENOMIC DNA]</scope>
</reference>
<proteinExistence type="predicted"/>
<keyword evidence="2" id="KW-1185">Reference proteome</keyword>
<evidence type="ECO:0000313" key="1">
    <source>
        <dbReference type="Ensembl" id="ENSCINP00000031448.1"/>
    </source>
</evidence>